<comment type="subcellular location">
    <subcellularLocation>
        <location evidence="1">Nucleus</location>
    </subcellularLocation>
</comment>
<evidence type="ECO:0000256" key="3">
    <source>
        <dbReference type="ARBA" id="ARBA00023015"/>
    </source>
</evidence>
<dbReference type="GO" id="GO:0005634">
    <property type="term" value="C:nucleus"/>
    <property type="evidence" value="ECO:0007669"/>
    <property type="project" value="UniProtKB-SubCell"/>
</dbReference>
<dbReference type="GeneID" id="114036090"/>
<sequence length="195" mass="20620">MTDPLMLPLSHGVPGLQPHRVGAGNLPTGPHVFRTLPPASDGFPHPYGGPGLENGDLRLRSNSSVQLGPQLSGPGTLLYPSQPGPFPGPPRPPQLAASLHRQKLHPFYQGHPTGCALGPGTPRCWPGPLGPDLAPPALTLSCVDAELIDEETLTSLEQELGLDRVQELPELFLGQNEFDCLWDFGGKQQAGAVSC</sequence>
<evidence type="ECO:0000256" key="5">
    <source>
        <dbReference type="ARBA" id="ARBA00023163"/>
    </source>
</evidence>
<keyword evidence="6" id="KW-0539">Nucleus</keyword>
<feature type="region of interest" description="Disordered" evidence="7">
    <location>
        <begin position="72"/>
        <end position="96"/>
    </location>
</feature>
<evidence type="ECO:0000313" key="9">
    <source>
        <dbReference type="Ensembl" id="ENSVURP00010028817.1"/>
    </source>
</evidence>
<dbReference type="Ensembl" id="ENSVURT00010032829.1">
    <property type="protein sequence ID" value="ENSVURP00010028817.1"/>
    <property type="gene ID" value="ENSVURG00010022060.1"/>
</dbReference>
<comment type="similarity">
    <text evidence="2">Belongs to the CITED family.</text>
</comment>
<dbReference type="PANTHER" id="PTHR17045">
    <property type="entry name" value="MELANOCYTE SPECIFIC GENE RELATED CITED"/>
    <property type="match status" value="1"/>
</dbReference>
<keyword evidence="3" id="KW-0805">Transcription regulation</keyword>
<evidence type="ECO:0008006" key="11">
    <source>
        <dbReference type="Google" id="ProtNLM"/>
    </source>
</evidence>
<dbReference type="OMA" id="GYHLVQR"/>
<evidence type="ECO:0000256" key="2">
    <source>
        <dbReference type="ARBA" id="ARBA00006967"/>
    </source>
</evidence>
<dbReference type="STRING" id="29139.ENSVURP00010028816"/>
<name>A0A4X2M5Z1_VOMUR</name>
<feature type="compositionally biased region" description="Pro residues" evidence="7">
    <location>
        <begin position="82"/>
        <end position="93"/>
    </location>
</feature>
<dbReference type="OrthoDB" id="8939897at2759"/>
<evidence type="ECO:0000256" key="1">
    <source>
        <dbReference type="ARBA" id="ARBA00004123"/>
    </source>
</evidence>
<reference evidence="9" key="2">
    <citation type="submission" date="2025-05" db="UniProtKB">
        <authorList>
            <consortium name="Ensembl"/>
        </authorList>
    </citation>
    <scope>IDENTIFICATION</scope>
</reference>
<evidence type="ECO:0000256" key="7">
    <source>
        <dbReference type="SAM" id="MobiDB-lite"/>
    </source>
</evidence>
<dbReference type="GO" id="GO:0003713">
    <property type="term" value="F:transcription coactivator activity"/>
    <property type="evidence" value="ECO:0007669"/>
    <property type="project" value="TreeGrafter"/>
</dbReference>
<dbReference type="Pfam" id="PF04487">
    <property type="entry name" value="CITED"/>
    <property type="match status" value="1"/>
</dbReference>
<keyword evidence="5" id="KW-0804">Transcription</keyword>
<evidence type="ECO:0000256" key="6">
    <source>
        <dbReference type="ARBA" id="ARBA00023242"/>
    </source>
</evidence>
<proteinExistence type="inferred from homology"/>
<dbReference type="Proteomes" id="UP000314987">
    <property type="component" value="Unassembled WGS sequence"/>
</dbReference>
<dbReference type="GeneTree" id="ENSGT00530000063624"/>
<dbReference type="FunFam" id="6.10.140.2200:FF:000001">
    <property type="entry name" value="Cbp/p300-interacting transactivator 2 isoform 1"/>
    <property type="match status" value="1"/>
</dbReference>
<accession>A0A4X2M5Z1</accession>
<keyword evidence="4" id="KW-0010">Activator</keyword>
<organism evidence="9 10">
    <name type="scientific">Vombatus ursinus</name>
    <name type="common">Common wombat</name>
    <dbReference type="NCBI Taxonomy" id="29139"/>
    <lineage>
        <taxon>Eukaryota</taxon>
        <taxon>Metazoa</taxon>
        <taxon>Chordata</taxon>
        <taxon>Craniata</taxon>
        <taxon>Vertebrata</taxon>
        <taxon>Euteleostomi</taxon>
        <taxon>Mammalia</taxon>
        <taxon>Metatheria</taxon>
        <taxon>Diprotodontia</taxon>
        <taxon>Vombatidae</taxon>
        <taxon>Vombatus</taxon>
    </lineage>
</organism>
<keyword evidence="10" id="KW-1185">Reference proteome</keyword>
<dbReference type="InterPro" id="IPR007576">
    <property type="entry name" value="CITED"/>
</dbReference>
<dbReference type="RefSeq" id="XP_027708287.1">
    <property type="nucleotide sequence ID" value="XM_027852486.1"/>
</dbReference>
<gene>
    <name evidence="9" type="primary">LOC114036090</name>
    <name evidence="8" type="synonym">LOC114036088</name>
</gene>
<evidence type="ECO:0000313" key="10">
    <source>
        <dbReference type="Proteomes" id="UP000314987"/>
    </source>
</evidence>
<evidence type="ECO:0000313" key="8">
    <source>
        <dbReference type="Ensembl" id="ENSVURP00010028816.1"/>
    </source>
</evidence>
<dbReference type="Gene3D" id="6.10.140.2200">
    <property type="match status" value="1"/>
</dbReference>
<reference evidence="10" key="1">
    <citation type="submission" date="2018-12" db="EMBL/GenBank/DDBJ databases">
        <authorList>
            <person name="Yazar S."/>
        </authorList>
    </citation>
    <scope>NUCLEOTIDE SEQUENCE [LARGE SCALE GENOMIC DNA]</scope>
</reference>
<dbReference type="Ensembl" id="ENSVURT00010032828.1">
    <property type="protein sequence ID" value="ENSVURP00010028816.1"/>
    <property type="gene ID" value="ENSVURG00010022058.1"/>
</dbReference>
<dbReference type="AlphaFoldDB" id="A0A4X2M5Z1"/>
<dbReference type="PANTHER" id="PTHR17045:SF5">
    <property type="entry name" value="CBP_P300-INTERACTING TRANSACTIVATOR 4"/>
    <property type="match status" value="1"/>
</dbReference>
<protein>
    <recommendedName>
        <fullName evidence="11">Cbp/p300 interacting transactivator with Glu/Asp rich carboxy-terminal domain 4</fullName>
    </recommendedName>
</protein>
<evidence type="ECO:0000256" key="4">
    <source>
        <dbReference type="ARBA" id="ARBA00023159"/>
    </source>
</evidence>